<reference evidence="3" key="1">
    <citation type="journal article" date="2020" name="Nature">
        <title>Giant virus diversity and host interactions through global metagenomics.</title>
        <authorList>
            <person name="Schulz F."/>
            <person name="Roux S."/>
            <person name="Paez-Espino D."/>
            <person name="Jungbluth S."/>
            <person name="Walsh D.A."/>
            <person name="Denef V.J."/>
            <person name="McMahon K.D."/>
            <person name="Konstantinidis K.T."/>
            <person name="Eloe-Fadrosh E.A."/>
            <person name="Kyrpides N.C."/>
            <person name="Woyke T."/>
        </authorList>
    </citation>
    <scope>NUCLEOTIDE SEQUENCE</scope>
    <source>
        <strain evidence="3">GVMAG-M-3300023184-16</strain>
    </source>
</reference>
<proteinExistence type="predicted"/>
<dbReference type="EMBL" id="MN740015">
    <property type="protein sequence ID" value="QHT84091.1"/>
    <property type="molecule type" value="Genomic_DNA"/>
</dbReference>
<dbReference type="AlphaFoldDB" id="A0A6C0HTS6"/>
<organism evidence="3">
    <name type="scientific">viral metagenome</name>
    <dbReference type="NCBI Taxonomy" id="1070528"/>
    <lineage>
        <taxon>unclassified sequences</taxon>
        <taxon>metagenomes</taxon>
        <taxon>organismal metagenomes</taxon>
    </lineage>
</organism>
<keyword evidence="1" id="KW-0175">Coiled coil</keyword>
<feature type="coiled-coil region" evidence="1">
    <location>
        <begin position="150"/>
        <end position="177"/>
    </location>
</feature>
<evidence type="ECO:0000259" key="2">
    <source>
        <dbReference type="Pfam" id="PF10544"/>
    </source>
</evidence>
<evidence type="ECO:0000256" key="1">
    <source>
        <dbReference type="SAM" id="Coils"/>
    </source>
</evidence>
<feature type="domain" description="Bacteriophage T5 Orf172 DNA-binding" evidence="2">
    <location>
        <begin position="183"/>
        <end position="266"/>
    </location>
</feature>
<evidence type="ECO:0000313" key="3">
    <source>
        <dbReference type="EMBL" id="QHT84091.1"/>
    </source>
</evidence>
<protein>
    <recommendedName>
        <fullName evidence="2">Bacteriophage T5 Orf172 DNA-binding domain-containing protein</fullName>
    </recommendedName>
</protein>
<dbReference type="InterPro" id="IPR018306">
    <property type="entry name" value="Phage_T5_Orf172_DNA-bd"/>
</dbReference>
<accession>A0A6C0HTS6</accession>
<sequence length="569" mass="66537">MTDTSLNFVALVESSPITRLNREYNNKFINQIKETFTETQQQLFISSLYCFLNHHPTSDYVIDLDNVWLWMGFNQKYNALRLLEKHFVAEKDYKSLLLRTEEQKNEGRGGHNKQTVLLNVKTFKLLCIKADTKKSHEIHEYFVKLEELLQTIVLEESNELRLQLEQLKEENSLMQLSRKVPTIYIYHTDTQVKSQPLLKIGITHCIADRVKPYKTTHPHGKVIFTQEVDEGINLKTVEHSIHNKLSQFKVQGENFRIDTEEAITCVVSEYMSYKLFQTMNESERKPRVKMLHEITNQILDTETQELLRKIHTCDSSTQTDFDELDPLTIPLIQDNQEIISKFDIFIQEHCIVRSDVQVSAKDIVGQYRLYCKEAKKEITQAFSNYLKRRFAYTRLTEQNMDQVVMGFSGIMLKPIEYKKGTVYNDEETFVFERCVFTPSGTAIYKDIWEEYTDWKRTMKKPLDKVKDDIDLKQYLKNSSYTLFDTVWASGGSGQGFYGIKLKRDEKYHRNSSTGCAVLKKDSNHHILSEYITISKAAEAESICTAKMSRSIKNHSMFGTGDQTYYYTKK</sequence>
<dbReference type="Pfam" id="PF10544">
    <property type="entry name" value="T5orf172"/>
    <property type="match status" value="1"/>
</dbReference>
<name>A0A6C0HTS6_9ZZZZ</name>